<evidence type="ECO:0000256" key="2">
    <source>
        <dbReference type="ARBA" id="ARBA00023125"/>
    </source>
</evidence>
<dbReference type="SUPFAM" id="SSF46785">
    <property type="entry name" value="Winged helix' DNA-binding domain"/>
    <property type="match status" value="1"/>
</dbReference>
<protein>
    <recommendedName>
        <fullName evidence="6">HSF-type DNA-binding domain-containing protein</fullName>
    </recommendedName>
</protein>
<dbReference type="FunCoup" id="A7TK66">
    <property type="interactions" value="717"/>
</dbReference>
<dbReference type="PANTHER" id="PTHR10015">
    <property type="entry name" value="HEAT SHOCK TRANSCRIPTION FACTOR"/>
    <property type="match status" value="1"/>
</dbReference>
<feature type="compositionally biased region" description="Polar residues" evidence="5">
    <location>
        <begin position="74"/>
        <end position="100"/>
    </location>
</feature>
<keyword evidence="8" id="KW-1185">Reference proteome</keyword>
<proteinExistence type="inferred from homology"/>
<evidence type="ECO:0000256" key="4">
    <source>
        <dbReference type="RuleBase" id="RU004020"/>
    </source>
</evidence>
<dbReference type="STRING" id="436907.A7TK66"/>
<dbReference type="eggNOG" id="KOG0627">
    <property type="taxonomic scope" value="Eukaryota"/>
</dbReference>
<evidence type="ECO:0000259" key="6">
    <source>
        <dbReference type="PROSITE" id="PS00434"/>
    </source>
</evidence>
<dbReference type="InParanoid" id="A7TK66"/>
<feature type="region of interest" description="Disordered" evidence="5">
    <location>
        <begin position="307"/>
        <end position="336"/>
    </location>
</feature>
<evidence type="ECO:0000313" key="8">
    <source>
        <dbReference type="Proteomes" id="UP000000267"/>
    </source>
</evidence>
<comment type="similarity">
    <text evidence="4">Belongs to the HSF family.</text>
</comment>
<evidence type="ECO:0000313" key="7">
    <source>
        <dbReference type="EMBL" id="EDO17301.1"/>
    </source>
</evidence>
<dbReference type="InterPro" id="IPR036390">
    <property type="entry name" value="WH_DNA-bd_sf"/>
</dbReference>
<dbReference type="InterPro" id="IPR000232">
    <property type="entry name" value="HSF_DNA-bd"/>
</dbReference>
<evidence type="ECO:0000256" key="1">
    <source>
        <dbReference type="ARBA" id="ARBA00004123"/>
    </source>
</evidence>
<dbReference type="KEGG" id="vpo:Kpol_1062p8"/>
<evidence type="ECO:0000256" key="3">
    <source>
        <dbReference type="ARBA" id="ARBA00023242"/>
    </source>
</evidence>
<dbReference type="PRINTS" id="PR00056">
    <property type="entry name" value="HSFDOMAIN"/>
</dbReference>
<dbReference type="GO" id="GO:0003700">
    <property type="term" value="F:DNA-binding transcription factor activity"/>
    <property type="evidence" value="ECO:0007669"/>
    <property type="project" value="InterPro"/>
</dbReference>
<feature type="region of interest" description="Disordered" evidence="5">
    <location>
        <begin position="74"/>
        <end position="109"/>
    </location>
</feature>
<dbReference type="RefSeq" id="XP_001645159.1">
    <property type="nucleotide sequence ID" value="XM_001645109.1"/>
</dbReference>
<dbReference type="Pfam" id="PF00447">
    <property type="entry name" value="HSF_DNA-bind"/>
    <property type="match status" value="1"/>
</dbReference>
<keyword evidence="2" id="KW-0238">DNA-binding</keyword>
<evidence type="ECO:0000256" key="5">
    <source>
        <dbReference type="SAM" id="MobiDB-lite"/>
    </source>
</evidence>
<dbReference type="OrthoDB" id="60033at2759"/>
<organism evidence="8">
    <name type="scientific">Vanderwaltozyma polyspora (strain ATCC 22028 / DSM 70294 / BCRC 21397 / CBS 2163 / NBRC 10782 / NRRL Y-8283 / UCD 57-17)</name>
    <name type="common">Kluyveromyces polysporus</name>
    <dbReference type="NCBI Taxonomy" id="436907"/>
    <lineage>
        <taxon>Eukaryota</taxon>
        <taxon>Fungi</taxon>
        <taxon>Dikarya</taxon>
        <taxon>Ascomycota</taxon>
        <taxon>Saccharomycotina</taxon>
        <taxon>Saccharomycetes</taxon>
        <taxon>Saccharomycetales</taxon>
        <taxon>Saccharomycetaceae</taxon>
        <taxon>Vanderwaltozyma</taxon>
    </lineage>
</organism>
<sequence length="433" mass="48772">MPTRTFLHQLYSILHQPDLTDWIYWSEDDSSIFAIKPYSTQFSSQILKSYFKHGNVSSFVRQLHMYGFHKLSHLNKQGNDKNGNNTDPQNTTNNGNNSGIDPSESDISFPPTLPQDRSLTIWYFTHPSGYFHKNADILNLEKIQRKSTGVGKDGKRKNILSHVGVSYVEQPKISYQTNQTLPTIYDQHHMQYHYNHVMQKPYIINEPTPLNNHISQQPIPLRHPIQSSPIPTPPPPSIHSHSAITLKEELPPVNRNPNGNEMMSLPHTTSSSLLQPNYHQTPHAHIPPTSLSAPPLTTPSVNASHNYNVLPPTINQNNNSTVPPPSNANNPIYGQPANPVPISHPTPTRTPIIMPSNSVVPMQQYDYQHILDVKVQSLSKAVLTLTDVLNSLMHTQSKELSMIPGKINTNIEYQQIAQTLQLLKDELLSLDSK</sequence>
<dbReference type="PhylomeDB" id="A7TK66"/>
<dbReference type="InterPro" id="IPR036388">
    <property type="entry name" value="WH-like_DNA-bd_sf"/>
</dbReference>
<dbReference type="SMART" id="SM00415">
    <property type="entry name" value="HSF"/>
    <property type="match status" value="1"/>
</dbReference>
<name>A7TK66_VANPO</name>
<gene>
    <name evidence="7" type="ORF">Kpol_1062p8</name>
</gene>
<accession>A7TK66</accession>
<dbReference type="GO" id="GO:0005634">
    <property type="term" value="C:nucleus"/>
    <property type="evidence" value="ECO:0007669"/>
    <property type="project" value="UniProtKB-SubCell"/>
</dbReference>
<dbReference type="Proteomes" id="UP000000267">
    <property type="component" value="Unassembled WGS sequence"/>
</dbReference>
<dbReference type="OMA" id="TIWYFTH"/>
<reference evidence="7 8" key="1">
    <citation type="journal article" date="2007" name="Proc. Natl. Acad. Sci. U.S.A.">
        <title>Independent sorting-out of thousands of duplicated gene pairs in two yeast species descended from a whole-genome duplication.</title>
        <authorList>
            <person name="Scannell D.R."/>
            <person name="Frank A.C."/>
            <person name="Conant G.C."/>
            <person name="Byrne K.P."/>
            <person name="Woolfit M."/>
            <person name="Wolfe K.H."/>
        </authorList>
    </citation>
    <scope>NUCLEOTIDE SEQUENCE [LARGE SCALE GENOMIC DNA]</scope>
    <source>
        <strain evidence="8">ATCC 22028 / DSM 70294 / BCRC 21397 / CBS 2163 / NBRC 10782 / NRRL Y-8283 / UCD 57-17</strain>
    </source>
</reference>
<dbReference type="AlphaFoldDB" id="A7TK66"/>
<dbReference type="PANTHER" id="PTHR10015:SF409">
    <property type="entry name" value="PROTEIN MGA1"/>
    <property type="match status" value="1"/>
</dbReference>
<comment type="subcellular location">
    <subcellularLocation>
        <location evidence="1">Nucleus</location>
    </subcellularLocation>
</comment>
<keyword evidence="3" id="KW-0539">Nucleus</keyword>
<dbReference type="EMBL" id="DS480406">
    <property type="protein sequence ID" value="EDO17301.1"/>
    <property type="molecule type" value="Genomic_DNA"/>
</dbReference>
<dbReference type="GO" id="GO:0043565">
    <property type="term" value="F:sequence-specific DNA binding"/>
    <property type="evidence" value="ECO:0007669"/>
    <property type="project" value="InterPro"/>
</dbReference>
<dbReference type="Gene3D" id="1.10.10.10">
    <property type="entry name" value="Winged helix-like DNA-binding domain superfamily/Winged helix DNA-binding domain"/>
    <property type="match status" value="1"/>
</dbReference>
<feature type="compositionally biased region" description="Polar residues" evidence="5">
    <location>
        <begin position="307"/>
        <end position="332"/>
    </location>
</feature>
<dbReference type="GeneID" id="5545505"/>
<feature type="domain" description="HSF-type DNA-binding" evidence="6">
    <location>
        <begin position="47"/>
        <end position="71"/>
    </location>
</feature>
<dbReference type="HOGENOM" id="CLU_034478_1_0_1"/>
<dbReference type="PROSITE" id="PS00434">
    <property type="entry name" value="HSF_DOMAIN"/>
    <property type="match status" value="1"/>
</dbReference>